<sequence length="170" mass="18933">MHGHAANVQQQPLIHPQPQHILQMEMPAPVPPQVAYGPPPPYPGHPPHPQEYQPPPLPPYWLNAPIQIPQLLMQHNAQQYIGADFNVSVPLNTAVVAGTLQGFFLLSLWKISGDGVCDALNQLSNADEYQMAVEQVTEQDRCACTREIYLELFNLFCVPYPQMLAVLVVP</sequence>
<evidence type="ECO:0000256" key="1">
    <source>
        <dbReference type="SAM" id="MobiDB-lite"/>
    </source>
</evidence>
<dbReference type="EMBL" id="KN834820">
    <property type="protein sequence ID" value="KIK54054.1"/>
    <property type="molecule type" value="Genomic_DNA"/>
</dbReference>
<keyword evidence="3" id="KW-1185">Reference proteome</keyword>
<proteinExistence type="predicted"/>
<evidence type="ECO:0000313" key="3">
    <source>
        <dbReference type="Proteomes" id="UP000053593"/>
    </source>
</evidence>
<accession>A0A0D0BWJ4</accession>
<organism evidence="2 3">
    <name type="scientific">Collybiopsis luxurians FD-317 M1</name>
    <dbReference type="NCBI Taxonomy" id="944289"/>
    <lineage>
        <taxon>Eukaryota</taxon>
        <taxon>Fungi</taxon>
        <taxon>Dikarya</taxon>
        <taxon>Basidiomycota</taxon>
        <taxon>Agaricomycotina</taxon>
        <taxon>Agaricomycetes</taxon>
        <taxon>Agaricomycetidae</taxon>
        <taxon>Agaricales</taxon>
        <taxon>Marasmiineae</taxon>
        <taxon>Omphalotaceae</taxon>
        <taxon>Collybiopsis</taxon>
        <taxon>Collybiopsis luxurians</taxon>
    </lineage>
</organism>
<dbReference type="Proteomes" id="UP000053593">
    <property type="component" value="Unassembled WGS sequence"/>
</dbReference>
<feature type="region of interest" description="Disordered" evidence="1">
    <location>
        <begin position="32"/>
        <end position="54"/>
    </location>
</feature>
<dbReference type="AlphaFoldDB" id="A0A0D0BWJ4"/>
<protein>
    <submittedName>
        <fullName evidence="2">Uncharacterized protein</fullName>
    </submittedName>
</protein>
<dbReference type="OrthoDB" id="3059558at2759"/>
<evidence type="ECO:0000313" key="2">
    <source>
        <dbReference type="EMBL" id="KIK54054.1"/>
    </source>
</evidence>
<gene>
    <name evidence="2" type="ORF">GYMLUDRAFT_63381</name>
</gene>
<name>A0A0D0BWJ4_9AGAR</name>
<dbReference type="HOGENOM" id="CLU_1570820_0_0_1"/>
<reference evidence="2 3" key="1">
    <citation type="submission" date="2014-04" db="EMBL/GenBank/DDBJ databases">
        <title>Evolutionary Origins and Diversification of the Mycorrhizal Mutualists.</title>
        <authorList>
            <consortium name="DOE Joint Genome Institute"/>
            <consortium name="Mycorrhizal Genomics Consortium"/>
            <person name="Kohler A."/>
            <person name="Kuo A."/>
            <person name="Nagy L.G."/>
            <person name="Floudas D."/>
            <person name="Copeland A."/>
            <person name="Barry K.W."/>
            <person name="Cichocki N."/>
            <person name="Veneault-Fourrey C."/>
            <person name="LaButti K."/>
            <person name="Lindquist E.A."/>
            <person name="Lipzen A."/>
            <person name="Lundell T."/>
            <person name="Morin E."/>
            <person name="Murat C."/>
            <person name="Riley R."/>
            <person name="Ohm R."/>
            <person name="Sun H."/>
            <person name="Tunlid A."/>
            <person name="Henrissat B."/>
            <person name="Grigoriev I.V."/>
            <person name="Hibbett D.S."/>
            <person name="Martin F."/>
        </authorList>
    </citation>
    <scope>NUCLEOTIDE SEQUENCE [LARGE SCALE GENOMIC DNA]</scope>
    <source>
        <strain evidence="2 3">FD-317 M1</strain>
    </source>
</reference>